<dbReference type="Gene3D" id="1.20.5.1930">
    <property type="match status" value="1"/>
</dbReference>
<reference evidence="11" key="2">
    <citation type="submission" date="2020-09" db="EMBL/GenBank/DDBJ databases">
        <authorList>
            <person name="Sun Q."/>
            <person name="Ohkuma M."/>
        </authorList>
    </citation>
    <scope>NUCLEOTIDE SEQUENCE</scope>
    <source>
        <strain evidence="11">JCM 1480</strain>
    </source>
</reference>
<feature type="transmembrane region" description="Helical" evidence="9">
    <location>
        <begin position="24"/>
        <end position="42"/>
    </location>
</feature>
<feature type="domain" description="Signal transduction histidine kinase subgroup 3 dimerisation and phosphoacceptor" evidence="10">
    <location>
        <begin position="189"/>
        <end position="254"/>
    </location>
</feature>
<dbReference type="GO" id="GO:0016020">
    <property type="term" value="C:membrane"/>
    <property type="evidence" value="ECO:0007669"/>
    <property type="project" value="InterPro"/>
</dbReference>
<sequence>MTTTADPERTDLPRGDEGGRSRSGVAWALNALGVVVVGFWFVRNGLGLHHPAWVWAVGGVALAAWVVREVTRSVVVVRAAAGVMIVAGSLVVVPTDALMVVPVVAGVVLLGASTALPVWVGGVAALVGLAIVAGSAAVLGASVQFVLGASAGLLLGVLVGFGRRQLRVTEQRSREVLQEQQRAALLADRSRAARDVHDVLAHSLGGLVLQLDAVEALLEAGRVDEAARRAGEARTLAADGLAEARRAVRALRDDTVPTTDADATDTTRASRLSALLDDHRSFGGSVTAHGTEVLDELDAAHRAAVVQIAREALSNARRHAPGRPVALEVVRDGSAVSVTIANPLGSDGHGITGMRERAAELGDGSTVEAGVRDGAFVVVMCLPAAVPPEGRP</sequence>
<dbReference type="Proteomes" id="UP000648535">
    <property type="component" value="Unassembled WGS sequence"/>
</dbReference>
<evidence type="ECO:0000259" key="10">
    <source>
        <dbReference type="Pfam" id="PF07730"/>
    </source>
</evidence>
<comment type="catalytic activity">
    <reaction evidence="1">
        <text>ATP + protein L-histidine = ADP + protein N-phospho-L-histidine.</text>
        <dbReference type="EC" id="2.7.13.3"/>
    </reaction>
</comment>
<dbReference type="GO" id="GO:0005524">
    <property type="term" value="F:ATP binding"/>
    <property type="evidence" value="ECO:0007669"/>
    <property type="project" value="UniProtKB-KW"/>
</dbReference>
<evidence type="ECO:0000256" key="4">
    <source>
        <dbReference type="ARBA" id="ARBA00022679"/>
    </source>
</evidence>
<evidence type="ECO:0000313" key="14">
    <source>
        <dbReference type="Proteomes" id="UP000746584"/>
    </source>
</evidence>
<keyword evidence="5" id="KW-0547">Nucleotide-binding</keyword>
<keyword evidence="6 11" id="KW-0418">Kinase</keyword>
<dbReference type="Gene3D" id="3.30.565.10">
    <property type="entry name" value="Histidine kinase-like ATPase, C-terminal domain"/>
    <property type="match status" value="1"/>
</dbReference>
<evidence type="ECO:0000256" key="3">
    <source>
        <dbReference type="ARBA" id="ARBA00022553"/>
    </source>
</evidence>
<keyword evidence="4" id="KW-0808">Transferase</keyword>
<keyword evidence="3" id="KW-0597">Phosphoprotein</keyword>
<dbReference type="EMBL" id="JAFBCG010000001">
    <property type="protein sequence ID" value="MBM7803099.1"/>
    <property type="molecule type" value="Genomic_DNA"/>
</dbReference>
<dbReference type="InterPro" id="IPR011712">
    <property type="entry name" value="Sig_transdc_His_kin_sub3_dim/P"/>
</dbReference>
<dbReference type="PANTHER" id="PTHR24421">
    <property type="entry name" value="NITRATE/NITRITE SENSOR PROTEIN NARX-RELATED"/>
    <property type="match status" value="1"/>
</dbReference>
<accession>A0A8H9L000</accession>
<keyword evidence="9" id="KW-0812">Transmembrane</keyword>
<keyword evidence="8" id="KW-0902">Two-component regulatory system</keyword>
<feature type="transmembrane region" description="Helical" evidence="9">
    <location>
        <begin position="74"/>
        <end position="93"/>
    </location>
</feature>
<proteinExistence type="predicted"/>
<evidence type="ECO:0000256" key="5">
    <source>
        <dbReference type="ARBA" id="ARBA00022741"/>
    </source>
</evidence>
<evidence type="ECO:0000313" key="13">
    <source>
        <dbReference type="Proteomes" id="UP000648535"/>
    </source>
</evidence>
<evidence type="ECO:0000313" key="12">
    <source>
        <dbReference type="EMBL" id="MBM7803099.1"/>
    </source>
</evidence>
<evidence type="ECO:0000256" key="9">
    <source>
        <dbReference type="SAM" id="Phobius"/>
    </source>
</evidence>
<evidence type="ECO:0000256" key="6">
    <source>
        <dbReference type="ARBA" id="ARBA00022777"/>
    </source>
</evidence>
<dbReference type="GO" id="GO:0046983">
    <property type="term" value="F:protein dimerization activity"/>
    <property type="evidence" value="ECO:0007669"/>
    <property type="project" value="InterPro"/>
</dbReference>
<evidence type="ECO:0000256" key="2">
    <source>
        <dbReference type="ARBA" id="ARBA00012438"/>
    </source>
</evidence>
<dbReference type="EMBL" id="BMOI01000003">
    <property type="protein sequence ID" value="GGK94027.1"/>
    <property type="molecule type" value="Genomic_DNA"/>
</dbReference>
<keyword evidence="14" id="KW-1185">Reference proteome</keyword>
<dbReference type="EC" id="2.7.13.3" evidence="2"/>
<keyword evidence="9" id="KW-0472">Membrane</keyword>
<name>A0A8H9L000_9MICO</name>
<dbReference type="InterPro" id="IPR036890">
    <property type="entry name" value="HATPase_C_sf"/>
</dbReference>
<keyword evidence="9" id="KW-1133">Transmembrane helix</keyword>
<dbReference type="PANTHER" id="PTHR24421:SF10">
    <property type="entry name" value="NITRATE_NITRITE SENSOR PROTEIN NARQ"/>
    <property type="match status" value="1"/>
</dbReference>
<evidence type="ECO:0000313" key="11">
    <source>
        <dbReference type="EMBL" id="GGK94027.1"/>
    </source>
</evidence>
<dbReference type="CDD" id="cd16917">
    <property type="entry name" value="HATPase_UhpB-NarQ-NarX-like"/>
    <property type="match status" value="1"/>
</dbReference>
<protein>
    <recommendedName>
        <fullName evidence="2">histidine kinase</fullName>
        <ecNumber evidence="2">2.7.13.3</ecNumber>
    </recommendedName>
</protein>
<feature type="transmembrane region" description="Helical" evidence="9">
    <location>
        <begin position="48"/>
        <end position="67"/>
    </location>
</feature>
<dbReference type="AlphaFoldDB" id="A0A8H9L000"/>
<gene>
    <name evidence="11" type="ORF">GCM10009769_10080</name>
    <name evidence="12" type="ORF">JOE58_002350</name>
</gene>
<reference evidence="11" key="1">
    <citation type="journal article" date="2014" name="Int. J. Syst. Evol. Microbiol.">
        <title>Complete genome sequence of Corynebacterium casei LMG S-19264T (=DSM 44701T), isolated from a smear-ripened cheese.</title>
        <authorList>
            <consortium name="US DOE Joint Genome Institute (JGI-PGF)"/>
            <person name="Walter F."/>
            <person name="Albersmeier A."/>
            <person name="Kalinowski J."/>
            <person name="Ruckert C."/>
        </authorList>
    </citation>
    <scope>NUCLEOTIDE SEQUENCE</scope>
    <source>
        <strain evidence="11">JCM 1480</strain>
    </source>
</reference>
<organism evidence="11 13">
    <name type="scientific">Curtobacterium luteum</name>
    <dbReference type="NCBI Taxonomy" id="33881"/>
    <lineage>
        <taxon>Bacteria</taxon>
        <taxon>Bacillati</taxon>
        <taxon>Actinomycetota</taxon>
        <taxon>Actinomycetes</taxon>
        <taxon>Micrococcales</taxon>
        <taxon>Microbacteriaceae</taxon>
        <taxon>Curtobacterium</taxon>
    </lineage>
</organism>
<evidence type="ECO:0000256" key="1">
    <source>
        <dbReference type="ARBA" id="ARBA00000085"/>
    </source>
</evidence>
<dbReference type="InterPro" id="IPR050482">
    <property type="entry name" value="Sensor_HK_TwoCompSys"/>
</dbReference>
<comment type="caution">
    <text evidence="11">The sequence shown here is derived from an EMBL/GenBank/DDBJ whole genome shotgun (WGS) entry which is preliminary data.</text>
</comment>
<dbReference type="SUPFAM" id="SSF55874">
    <property type="entry name" value="ATPase domain of HSP90 chaperone/DNA topoisomerase II/histidine kinase"/>
    <property type="match status" value="1"/>
</dbReference>
<dbReference type="Pfam" id="PF07730">
    <property type="entry name" value="HisKA_3"/>
    <property type="match status" value="1"/>
</dbReference>
<evidence type="ECO:0000256" key="7">
    <source>
        <dbReference type="ARBA" id="ARBA00022840"/>
    </source>
</evidence>
<dbReference type="Proteomes" id="UP000746584">
    <property type="component" value="Unassembled WGS sequence"/>
</dbReference>
<dbReference type="GO" id="GO:0000155">
    <property type="term" value="F:phosphorelay sensor kinase activity"/>
    <property type="evidence" value="ECO:0007669"/>
    <property type="project" value="InterPro"/>
</dbReference>
<reference evidence="12 14" key="3">
    <citation type="submission" date="2021-01" db="EMBL/GenBank/DDBJ databases">
        <title>Sequencing the genomes of 1000 actinobacteria strains.</title>
        <authorList>
            <person name="Klenk H.-P."/>
        </authorList>
    </citation>
    <scope>NUCLEOTIDE SEQUENCE [LARGE SCALE GENOMIC DNA]</scope>
    <source>
        <strain evidence="12 14">DSM 20542</strain>
    </source>
</reference>
<keyword evidence="7" id="KW-0067">ATP-binding</keyword>
<evidence type="ECO:0000256" key="8">
    <source>
        <dbReference type="ARBA" id="ARBA00023012"/>
    </source>
</evidence>
<dbReference type="RefSeq" id="WP_175328299.1">
    <property type="nucleotide sequence ID" value="NZ_BMOI01000003.1"/>
</dbReference>
<feature type="transmembrane region" description="Helical" evidence="9">
    <location>
        <begin position="145"/>
        <end position="162"/>
    </location>
</feature>